<evidence type="ECO:0000256" key="7">
    <source>
        <dbReference type="RuleBase" id="RU003795"/>
    </source>
</evidence>
<accession>A0A9Q0PMD1</accession>
<keyword evidence="9" id="KW-1185">Reference proteome</keyword>
<organism evidence="8 9">
    <name type="scientific">Salix koriyanagi</name>
    <dbReference type="NCBI Taxonomy" id="2511006"/>
    <lineage>
        <taxon>Eukaryota</taxon>
        <taxon>Viridiplantae</taxon>
        <taxon>Streptophyta</taxon>
        <taxon>Embryophyta</taxon>
        <taxon>Tracheophyta</taxon>
        <taxon>Spermatophyta</taxon>
        <taxon>Magnoliopsida</taxon>
        <taxon>eudicotyledons</taxon>
        <taxon>Gunneridae</taxon>
        <taxon>Pentapetalae</taxon>
        <taxon>rosids</taxon>
        <taxon>fabids</taxon>
        <taxon>Malpighiales</taxon>
        <taxon>Salicaceae</taxon>
        <taxon>Saliceae</taxon>
        <taxon>Salix</taxon>
    </lineage>
</organism>
<evidence type="ECO:0000256" key="3">
    <source>
        <dbReference type="ARBA" id="ARBA00012664"/>
    </source>
</evidence>
<comment type="function">
    <text evidence="7">Catalyzes the formation of 6,7-dimethyl-8-ribityllumazine by condensation of 5-amino-6-(D-ribitylamino)uracil with 3,4-dihydroxy-2-butanone 4-phosphate. This is the penultimate step in the biosynthesis of riboflavin.</text>
</comment>
<dbReference type="NCBIfam" id="TIGR00114">
    <property type="entry name" value="lumazine-synth"/>
    <property type="match status" value="1"/>
</dbReference>
<dbReference type="Pfam" id="PF00885">
    <property type="entry name" value="DMRL_synthase"/>
    <property type="match status" value="1"/>
</dbReference>
<gene>
    <name evidence="8" type="ORF">OIU74_015475</name>
</gene>
<evidence type="ECO:0000313" key="9">
    <source>
        <dbReference type="Proteomes" id="UP001151752"/>
    </source>
</evidence>
<dbReference type="HAMAP" id="MF_00178">
    <property type="entry name" value="Lumazine_synth"/>
    <property type="match status" value="1"/>
</dbReference>
<dbReference type="Proteomes" id="UP001151752">
    <property type="component" value="Chromosome 17"/>
</dbReference>
<dbReference type="SUPFAM" id="SSF52121">
    <property type="entry name" value="Lumazine synthase"/>
    <property type="match status" value="1"/>
</dbReference>
<evidence type="ECO:0000256" key="4">
    <source>
        <dbReference type="ARBA" id="ARBA00022619"/>
    </source>
</evidence>
<proteinExistence type="inferred from homology"/>
<name>A0A9Q0PMD1_9ROSI</name>
<dbReference type="GO" id="GO:0009231">
    <property type="term" value="P:riboflavin biosynthetic process"/>
    <property type="evidence" value="ECO:0007669"/>
    <property type="project" value="UniProtKB-KW"/>
</dbReference>
<protein>
    <recommendedName>
        <fullName evidence="3 7">6,7-dimethyl-8-ribityllumazine synthase</fullName>
        <shortName evidence="7">DMRL synthase</shortName>
        <ecNumber evidence="3 7">2.5.1.78</ecNumber>
    </recommendedName>
</protein>
<comment type="caution">
    <text evidence="8">The sequence shown here is derived from an EMBL/GenBank/DDBJ whole genome shotgun (WGS) entry which is preliminary data.</text>
</comment>
<evidence type="ECO:0000256" key="5">
    <source>
        <dbReference type="ARBA" id="ARBA00022679"/>
    </source>
</evidence>
<keyword evidence="5 7" id="KW-0808">Transferase</keyword>
<dbReference type="CDD" id="cd09209">
    <property type="entry name" value="Lumazine_synthase-I"/>
    <property type="match status" value="1"/>
</dbReference>
<evidence type="ECO:0000256" key="1">
    <source>
        <dbReference type="ARBA" id="ARBA00004917"/>
    </source>
</evidence>
<sequence length="199" mass="21568">MASVYVSRKAFLSNCIHFHHQNRSFLPLYQKPTQLSFSSSSSIGFGTTSIGVERKERSSIEKQQLLSIWKAQLPELRGFALLWSWLVKEEDIDVVWVPGSFEIGIVAEKLGKSGKYHAVVCIGAVVRGDTTHYDAVANSAASGVLSAGLKSGVPCIFGVLTCEDMEQAINRAGGKSGNKGAEAALTAIEMASLFEHYLK</sequence>
<dbReference type="EC" id="2.5.1.78" evidence="3 7"/>
<dbReference type="InterPro" id="IPR036467">
    <property type="entry name" value="LS/RS_sf"/>
</dbReference>
<keyword evidence="4 7" id="KW-0686">Riboflavin biosynthesis</keyword>
<evidence type="ECO:0000313" key="8">
    <source>
        <dbReference type="EMBL" id="KAJ6690806.1"/>
    </source>
</evidence>
<dbReference type="InterPro" id="IPR002180">
    <property type="entry name" value="LS/RS"/>
</dbReference>
<dbReference type="Gene3D" id="3.40.50.960">
    <property type="entry name" value="Lumazine/riboflavin synthase"/>
    <property type="match status" value="1"/>
</dbReference>
<comment type="pathway">
    <text evidence="1 7">Cofactor biosynthesis; riboflavin biosynthesis; riboflavin from 2-hydroxy-3-oxobutyl phosphate and 5-amino-6-(D-ribitylamino)uracil: step 1/2.</text>
</comment>
<dbReference type="InterPro" id="IPR034964">
    <property type="entry name" value="LS"/>
</dbReference>
<reference evidence="8" key="1">
    <citation type="submission" date="2022-11" db="EMBL/GenBank/DDBJ databases">
        <authorList>
            <person name="Hyden B.L."/>
            <person name="Feng K."/>
            <person name="Yates T."/>
            <person name="Jawdy S."/>
            <person name="Smart L.B."/>
            <person name="Muchero W."/>
        </authorList>
    </citation>
    <scope>NUCLEOTIDE SEQUENCE</scope>
    <source>
        <tissue evidence="8">Shoot tip</tissue>
    </source>
</reference>
<evidence type="ECO:0000256" key="6">
    <source>
        <dbReference type="ARBA" id="ARBA00048785"/>
    </source>
</evidence>
<dbReference type="GO" id="GO:0000906">
    <property type="term" value="F:6,7-dimethyl-8-ribityllumazine synthase activity"/>
    <property type="evidence" value="ECO:0007669"/>
    <property type="project" value="UniProtKB-EC"/>
</dbReference>
<comment type="catalytic activity">
    <reaction evidence="6 7">
        <text>(2S)-2-hydroxy-3-oxobutyl phosphate + 5-amino-6-(D-ribitylamino)uracil = 6,7-dimethyl-8-(1-D-ribityl)lumazine + phosphate + 2 H2O + H(+)</text>
        <dbReference type="Rhea" id="RHEA:26152"/>
        <dbReference type="ChEBI" id="CHEBI:15377"/>
        <dbReference type="ChEBI" id="CHEBI:15378"/>
        <dbReference type="ChEBI" id="CHEBI:15934"/>
        <dbReference type="ChEBI" id="CHEBI:43474"/>
        <dbReference type="ChEBI" id="CHEBI:58201"/>
        <dbReference type="ChEBI" id="CHEBI:58830"/>
        <dbReference type="EC" id="2.5.1.78"/>
    </reaction>
</comment>
<comment type="similarity">
    <text evidence="2 7">Belongs to the DMRL synthase family.</text>
</comment>
<dbReference type="AlphaFoldDB" id="A0A9Q0PMD1"/>
<dbReference type="EMBL" id="JAPFFM010000018">
    <property type="protein sequence ID" value="KAJ6690806.1"/>
    <property type="molecule type" value="Genomic_DNA"/>
</dbReference>
<dbReference type="PANTHER" id="PTHR21058">
    <property type="entry name" value="6,7-DIMETHYL-8-RIBITYLLUMAZINE SYNTHASE DMRL SYNTHASE LUMAZINE SYNTHASE"/>
    <property type="match status" value="1"/>
</dbReference>
<dbReference type="PANTHER" id="PTHR21058:SF0">
    <property type="entry name" value="6,7-DIMETHYL-8-RIBITYLLUMAZINE SYNTHASE"/>
    <property type="match status" value="1"/>
</dbReference>
<dbReference type="GO" id="GO:0009349">
    <property type="term" value="C:riboflavin synthase complex"/>
    <property type="evidence" value="ECO:0007669"/>
    <property type="project" value="UniProtKB-UniRule"/>
</dbReference>
<evidence type="ECO:0000256" key="2">
    <source>
        <dbReference type="ARBA" id="ARBA00007424"/>
    </source>
</evidence>
<reference evidence="8" key="2">
    <citation type="journal article" date="2023" name="Int. J. Mol. Sci.">
        <title>De Novo Assembly and Annotation of 11 Diverse Shrub Willow (Salix) Genomes Reveals Novel Gene Organization in Sex-Linked Regions.</title>
        <authorList>
            <person name="Hyden B."/>
            <person name="Feng K."/>
            <person name="Yates T.B."/>
            <person name="Jawdy S."/>
            <person name="Cereghino C."/>
            <person name="Smart L.B."/>
            <person name="Muchero W."/>
        </authorList>
    </citation>
    <scope>NUCLEOTIDE SEQUENCE</scope>
    <source>
        <tissue evidence="8">Shoot tip</tissue>
    </source>
</reference>